<dbReference type="InterPro" id="IPR009003">
    <property type="entry name" value="Peptidase_S1_PA"/>
</dbReference>
<comment type="caution">
    <text evidence="4">The sequence shown here is derived from an EMBL/GenBank/DDBJ whole genome shotgun (WGS) entry which is preliminary data.</text>
</comment>
<feature type="compositionally biased region" description="Basic and acidic residues" evidence="1">
    <location>
        <begin position="335"/>
        <end position="347"/>
    </location>
</feature>
<feature type="region of interest" description="Disordered" evidence="1">
    <location>
        <begin position="335"/>
        <end position="362"/>
    </location>
</feature>
<dbReference type="InterPro" id="IPR033116">
    <property type="entry name" value="TRYPSIN_SER"/>
</dbReference>
<evidence type="ECO:0000313" key="4">
    <source>
        <dbReference type="EMBL" id="KAF6207153.1"/>
    </source>
</evidence>
<dbReference type="PROSITE" id="PS50240">
    <property type="entry name" value="TRYPSIN_DOM"/>
    <property type="match status" value="1"/>
</dbReference>
<protein>
    <recommendedName>
        <fullName evidence="3">Peptidase S1 domain-containing protein</fullName>
    </recommendedName>
</protein>
<evidence type="ECO:0000259" key="3">
    <source>
        <dbReference type="PROSITE" id="PS50240"/>
    </source>
</evidence>
<dbReference type="GO" id="GO:0004252">
    <property type="term" value="F:serine-type endopeptidase activity"/>
    <property type="evidence" value="ECO:0007669"/>
    <property type="project" value="InterPro"/>
</dbReference>
<feature type="chain" id="PRO_5035944689" description="Peptidase S1 domain-containing protein" evidence="2">
    <location>
        <begin position="16"/>
        <end position="385"/>
    </location>
</feature>
<accession>A0A8S9XDW9</accession>
<evidence type="ECO:0000256" key="2">
    <source>
        <dbReference type="SAM" id="SignalP"/>
    </source>
</evidence>
<dbReference type="InterPro" id="IPR043504">
    <property type="entry name" value="Peptidase_S1_PA_chymotrypsin"/>
</dbReference>
<feature type="signal peptide" evidence="2">
    <location>
        <begin position="1"/>
        <end position="15"/>
    </location>
</feature>
<evidence type="ECO:0000256" key="1">
    <source>
        <dbReference type="SAM" id="MobiDB-lite"/>
    </source>
</evidence>
<keyword evidence="2" id="KW-0732">Signal</keyword>
<gene>
    <name evidence="4" type="ORF">GE061_018392</name>
</gene>
<keyword evidence="5" id="KW-1185">Reference proteome</keyword>
<reference evidence="4" key="1">
    <citation type="journal article" date="2021" name="Mol. Ecol. Resour.">
        <title>Apolygus lucorum genome provides insights into omnivorousness and mesophyll feeding.</title>
        <authorList>
            <person name="Liu Y."/>
            <person name="Liu H."/>
            <person name="Wang H."/>
            <person name="Huang T."/>
            <person name="Liu B."/>
            <person name="Yang B."/>
            <person name="Yin L."/>
            <person name="Li B."/>
            <person name="Zhang Y."/>
            <person name="Zhang S."/>
            <person name="Jiang F."/>
            <person name="Zhang X."/>
            <person name="Ren Y."/>
            <person name="Wang B."/>
            <person name="Wang S."/>
            <person name="Lu Y."/>
            <person name="Wu K."/>
            <person name="Fan W."/>
            <person name="Wang G."/>
        </authorList>
    </citation>
    <scope>NUCLEOTIDE SEQUENCE</scope>
    <source>
        <strain evidence="4">12Hb</strain>
    </source>
</reference>
<organism evidence="4 5">
    <name type="scientific">Apolygus lucorum</name>
    <name type="common">Small green plant bug</name>
    <name type="synonym">Lygocoris lucorum</name>
    <dbReference type="NCBI Taxonomy" id="248454"/>
    <lineage>
        <taxon>Eukaryota</taxon>
        <taxon>Metazoa</taxon>
        <taxon>Ecdysozoa</taxon>
        <taxon>Arthropoda</taxon>
        <taxon>Hexapoda</taxon>
        <taxon>Insecta</taxon>
        <taxon>Pterygota</taxon>
        <taxon>Neoptera</taxon>
        <taxon>Paraneoptera</taxon>
        <taxon>Hemiptera</taxon>
        <taxon>Heteroptera</taxon>
        <taxon>Panheteroptera</taxon>
        <taxon>Cimicomorpha</taxon>
        <taxon>Miridae</taxon>
        <taxon>Mirini</taxon>
        <taxon>Apolygus</taxon>
    </lineage>
</organism>
<dbReference type="AlphaFoldDB" id="A0A8S9XDW9"/>
<dbReference type="InterPro" id="IPR001254">
    <property type="entry name" value="Trypsin_dom"/>
</dbReference>
<dbReference type="Proteomes" id="UP000466442">
    <property type="component" value="Unassembled WGS sequence"/>
</dbReference>
<dbReference type="SUPFAM" id="SSF50494">
    <property type="entry name" value="Trypsin-like serine proteases"/>
    <property type="match status" value="1"/>
</dbReference>
<dbReference type="GO" id="GO:0006508">
    <property type="term" value="P:proteolysis"/>
    <property type="evidence" value="ECO:0007669"/>
    <property type="project" value="InterPro"/>
</dbReference>
<proteinExistence type="predicted"/>
<dbReference type="PROSITE" id="PS00135">
    <property type="entry name" value="TRYPSIN_SER"/>
    <property type="match status" value="1"/>
</dbReference>
<dbReference type="EMBL" id="WIXP02000008">
    <property type="protein sequence ID" value="KAF6207153.1"/>
    <property type="molecule type" value="Genomic_DNA"/>
</dbReference>
<dbReference type="Gene3D" id="2.40.10.10">
    <property type="entry name" value="Trypsin-like serine proteases"/>
    <property type="match status" value="1"/>
</dbReference>
<evidence type="ECO:0000313" key="5">
    <source>
        <dbReference type="Proteomes" id="UP000466442"/>
    </source>
</evidence>
<name>A0A8S9XDW9_APOLU</name>
<feature type="domain" description="Peptidase S1" evidence="3">
    <location>
        <begin position="18"/>
        <end position="333"/>
    </location>
</feature>
<sequence length="385" mass="44749">MSIYCYLLLIYLLRAKRILYGWYAEQQHRDFYPSFRYFTFLARSPYISNFEDAVERISPLPENLVCGGALLTPNVVQTACHCIANFIVDPDEDENKTFAQPLNVWEDRIYSCYGQAQTVEMYEWLIPKHYITYTACRRLEGLAQFVMFDYGLIITKDKVNEKSPHAMISYAPAYRARDLQKFYYNTIQKEYTCLFIGHGGWQTMVDDNGYYVEVDEPSDFVRWGWRPTMNYVDCLSVTYSPLKRDLFYYNYTGESTWVCHQGQYEHDITFNIFKGDSGGPVICNGVYFAVNSFSSSVYSLDVISYTSPIVHTHFENAVEFRTNFHTWCDNRASDIPDDAEPHPEDPRASVTPPPIDQRSTAPRSTSNILSHFLVLSYSVTAFYFL</sequence>